<name>A0ABQ3YEW9_9ACTN</name>
<comment type="caution">
    <text evidence="1">The sequence shown here is derived from an EMBL/GenBank/DDBJ whole genome shotgun (WGS) entry which is preliminary data.</text>
</comment>
<reference evidence="1 2" key="1">
    <citation type="submission" date="2021-01" db="EMBL/GenBank/DDBJ databases">
        <title>Whole genome shotgun sequence of Actinoplanes deccanensis NBRC 13994.</title>
        <authorList>
            <person name="Komaki H."/>
            <person name="Tamura T."/>
        </authorList>
    </citation>
    <scope>NUCLEOTIDE SEQUENCE [LARGE SCALE GENOMIC DNA]</scope>
    <source>
        <strain evidence="1 2">NBRC 13994</strain>
    </source>
</reference>
<proteinExistence type="predicted"/>
<dbReference type="EMBL" id="BOMI01000146">
    <property type="protein sequence ID" value="GID78523.1"/>
    <property type="molecule type" value="Genomic_DNA"/>
</dbReference>
<evidence type="ECO:0000313" key="2">
    <source>
        <dbReference type="Proteomes" id="UP000609879"/>
    </source>
</evidence>
<accession>A0ABQ3YEW9</accession>
<protein>
    <submittedName>
        <fullName evidence="1">Uncharacterized protein</fullName>
    </submittedName>
</protein>
<gene>
    <name evidence="1" type="ORF">Ade02nite_71640</name>
</gene>
<evidence type="ECO:0000313" key="1">
    <source>
        <dbReference type="EMBL" id="GID78523.1"/>
    </source>
</evidence>
<keyword evidence="2" id="KW-1185">Reference proteome</keyword>
<organism evidence="1 2">
    <name type="scientific">Paractinoplanes deccanensis</name>
    <dbReference type="NCBI Taxonomy" id="113561"/>
    <lineage>
        <taxon>Bacteria</taxon>
        <taxon>Bacillati</taxon>
        <taxon>Actinomycetota</taxon>
        <taxon>Actinomycetes</taxon>
        <taxon>Micromonosporales</taxon>
        <taxon>Micromonosporaceae</taxon>
        <taxon>Paractinoplanes</taxon>
    </lineage>
</organism>
<dbReference type="Proteomes" id="UP000609879">
    <property type="component" value="Unassembled WGS sequence"/>
</dbReference>
<sequence>MTAPDYPECMDTIPLLRPTAIDKSSGKDGFAMTLSRADIVAVLRSRGLTARADWVERTLPEVVDVARNRSLLSTLHIDPEALSPVRDERTPAGATR</sequence>